<feature type="compositionally biased region" description="Basic and acidic residues" evidence="3">
    <location>
        <begin position="184"/>
        <end position="196"/>
    </location>
</feature>
<comment type="similarity">
    <text evidence="1">Belongs to the RMI1 family.</text>
</comment>
<dbReference type="GO" id="GO:0031422">
    <property type="term" value="C:RecQ family helicase-topoisomerase III complex"/>
    <property type="evidence" value="ECO:0007669"/>
    <property type="project" value="TreeGrafter"/>
</dbReference>
<feature type="compositionally biased region" description="Basic and acidic residues" evidence="3">
    <location>
        <begin position="429"/>
        <end position="441"/>
    </location>
</feature>
<dbReference type="OrthoDB" id="341511at2759"/>
<feature type="compositionally biased region" description="Low complexity" evidence="3">
    <location>
        <begin position="55"/>
        <end position="73"/>
    </location>
</feature>
<feature type="region of interest" description="Disordered" evidence="3">
    <location>
        <begin position="411"/>
        <end position="441"/>
    </location>
</feature>
<dbReference type="GO" id="GO:0016604">
    <property type="term" value="C:nuclear body"/>
    <property type="evidence" value="ECO:0007669"/>
    <property type="project" value="TreeGrafter"/>
</dbReference>
<keyword evidence="6" id="KW-1185">Reference proteome</keyword>
<feature type="region of interest" description="Disordered" evidence="3">
    <location>
        <begin position="184"/>
        <end position="396"/>
    </location>
</feature>
<evidence type="ECO:0000259" key="4">
    <source>
        <dbReference type="Pfam" id="PF08585"/>
    </source>
</evidence>
<dbReference type="GO" id="GO:0000724">
    <property type="term" value="P:double-strand break repair via homologous recombination"/>
    <property type="evidence" value="ECO:0007669"/>
    <property type="project" value="TreeGrafter"/>
</dbReference>
<accession>A0A316U6S1</accession>
<feature type="region of interest" description="Disordered" evidence="3">
    <location>
        <begin position="55"/>
        <end position="80"/>
    </location>
</feature>
<dbReference type="Pfam" id="PF08585">
    <property type="entry name" value="RMI1_N_C"/>
    <property type="match status" value="1"/>
</dbReference>
<organism evidence="5 6">
    <name type="scientific">Pseudomicrostroma glucosiphilum</name>
    <dbReference type="NCBI Taxonomy" id="1684307"/>
    <lineage>
        <taxon>Eukaryota</taxon>
        <taxon>Fungi</taxon>
        <taxon>Dikarya</taxon>
        <taxon>Basidiomycota</taxon>
        <taxon>Ustilaginomycotina</taxon>
        <taxon>Exobasidiomycetes</taxon>
        <taxon>Microstromatales</taxon>
        <taxon>Microstromatales incertae sedis</taxon>
        <taxon>Pseudomicrostroma</taxon>
    </lineage>
</organism>
<sequence length="470" mass="50794">MGSGVNDSKYADERLRYLTLLCSDIGVSAQTQLDVLEARRTARSSLTGSSLLLEESAQGSGAGSSVQRSAQARQDQEQLDAEHGDHMTEFNAAEEAATLPATVFPRSMLQLQLSDGFTTVVGFEHRRVPGLSMADTPLGAKVLLRDVRYNKGKLFLDPRGVIVKGGQVAALELDAEEKLMDHLREKLGKPPLERRSGRASGNARTQSAANGSTTRPTDNTAAPAPRAATSISAGPSSSRRAQPQEQEQGPPSSFDEAQFEEDEAMWAELQEEQEAMRKASVAAPRAPVRPASTTLRPAVAGASSISRRVERVAPEDKVDDAPLPPSPSPSSSPPQRPSNRKKFKPLQPSSSVSPPPRAGKRPRPQLGRGMVDEEEDLEEEGKEHFSRSARDVPRDGYEDAVGASFFAEGMDRRKGQGRGRGRWAGRLYDPGEERSRESDCPERLGVAVAAVVALPDEGWLGSDDWSRTLL</sequence>
<feature type="compositionally biased region" description="Polar residues" evidence="3">
    <location>
        <begin position="229"/>
        <end position="241"/>
    </location>
</feature>
<evidence type="ECO:0000256" key="3">
    <source>
        <dbReference type="SAM" id="MobiDB-lite"/>
    </source>
</evidence>
<dbReference type="AlphaFoldDB" id="A0A316U6S1"/>
<dbReference type="EMBL" id="KZ819326">
    <property type="protein sequence ID" value="PWN20920.1"/>
    <property type="molecule type" value="Genomic_DNA"/>
</dbReference>
<evidence type="ECO:0000256" key="1">
    <source>
        <dbReference type="ARBA" id="ARBA00006395"/>
    </source>
</evidence>
<evidence type="ECO:0000313" key="5">
    <source>
        <dbReference type="EMBL" id="PWN20920.1"/>
    </source>
</evidence>
<dbReference type="PANTHER" id="PTHR14790:SF15">
    <property type="entry name" value="RECQ-MEDIATED GENOME INSTABILITY PROTEIN 1"/>
    <property type="match status" value="1"/>
</dbReference>
<feature type="compositionally biased region" description="Low complexity" evidence="3">
    <location>
        <begin position="279"/>
        <end position="292"/>
    </location>
</feature>
<feature type="domain" description="RecQ mediated genome instability protein 1 OB-fold" evidence="4">
    <location>
        <begin position="22"/>
        <end position="177"/>
    </location>
</feature>
<dbReference type="GO" id="GO:0000712">
    <property type="term" value="P:resolution of meiotic recombination intermediates"/>
    <property type="evidence" value="ECO:0007669"/>
    <property type="project" value="TreeGrafter"/>
</dbReference>
<dbReference type="STRING" id="1684307.A0A316U6S1"/>
<feature type="compositionally biased region" description="Polar residues" evidence="3">
    <location>
        <begin position="202"/>
        <end position="220"/>
    </location>
</feature>
<protein>
    <recommendedName>
        <fullName evidence="2">RecQ-mediated genome instability protein 1</fullName>
    </recommendedName>
</protein>
<feature type="compositionally biased region" description="Pro residues" evidence="3">
    <location>
        <begin position="322"/>
        <end position="336"/>
    </location>
</feature>
<gene>
    <name evidence="5" type="ORF">BCV69DRAFT_282432</name>
</gene>
<evidence type="ECO:0000313" key="6">
    <source>
        <dbReference type="Proteomes" id="UP000245942"/>
    </source>
</evidence>
<feature type="compositionally biased region" description="Basic and acidic residues" evidence="3">
    <location>
        <begin position="381"/>
        <end position="396"/>
    </location>
</feature>
<dbReference type="InterPro" id="IPR013894">
    <property type="entry name" value="RMI1_OB"/>
</dbReference>
<dbReference type="Proteomes" id="UP000245942">
    <property type="component" value="Unassembled WGS sequence"/>
</dbReference>
<feature type="compositionally biased region" description="Basic and acidic residues" evidence="3">
    <location>
        <begin position="307"/>
        <end position="320"/>
    </location>
</feature>
<dbReference type="PANTHER" id="PTHR14790">
    <property type="entry name" value="RECQ-MEDIATED GENOME INSTABILITY PROTEIN 1 RMI1"/>
    <property type="match status" value="1"/>
</dbReference>
<dbReference type="InterPro" id="IPR042470">
    <property type="entry name" value="RMI1_N_C_sf"/>
</dbReference>
<evidence type="ECO:0000256" key="2">
    <source>
        <dbReference type="ARBA" id="ARBA00018987"/>
    </source>
</evidence>
<dbReference type="RefSeq" id="XP_025348080.1">
    <property type="nucleotide sequence ID" value="XM_025492359.1"/>
</dbReference>
<proteinExistence type="inferred from homology"/>
<reference evidence="5 6" key="1">
    <citation type="journal article" date="2018" name="Mol. Biol. Evol.">
        <title>Broad Genomic Sampling Reveals a Smut Pathogenic Ancestry of the Fungal Clade Ustilaginomycotina.</title>
        <authorList>
            <person name="Kijpornyongpan T."/>
            <person name="Mondo S.J."/>
            <person name="Barry K."/>
            <person name="Sandor L."/>
            <person name="Lee J."/>
            <person name="Lipzen A."/>
            <person name="Pangilinan J."/>
            <person name="LaButti K."/>
            <person name="Hainaut M."/>
            <person name="Henrissat B."/>
            <person name="Grigoriev I.V."/>
            <person name="Spatafora J.W."/>
            <person name="Aime M.C."/>
        </authorList>
    </citation>
    <scope>NUCLEOTIDE SEQUENCE [LARGE SCALE GENOMIC DNA]</scope>
    <source>
        <strain evidence="5 6">MCA 4718</strain>
    </source>
</reference>
<name>A0A316U6S1_9BASI</name>
<dbReference type="GeneID" id="37014093"/>
<dbReference type="Gene3D" id="2.40.50.770">
    <property type="entry name" value="RecQ-mediated genome instability protein Rmi1, C-terminal domain"/>
    <property type="match status" value="1"/>
</dbReference>
<feature type="compositionally biased region" description="Acidic residues" evidence="3">
    <location>
        <begin position="257"/>
        <end position="273"/>
    </location>
</feature>